<evidence type="ECO:0000313" key="3">
    <source>
        <dbReference type="Proteomes" id="UP000033640"/>
    </source>
</evidence>
<dbReference type="Pfam" id="PF13087">
    <property type="entry name" value="AAA_12"/>
    <property type="match status" value="1"/>
</dbReference>
<dbReference type="PANTHER" id="PTHR10887:SF495">
    <property type="entry name" value="HELICASE SENATAXIN ISOFORM X1-RELATED"/>
    <property type="match status" value="1"/>
</dbReference>
<accession>A0A0F0LA62</accession>
<protein>
    <recommendedName>
        <fullName evidence="1">DNA2/NAM7 helicase-like C-terminal domain-containing protein</fullName>
    </recommendedName>
</protein>
<name>A0A0F0LA62_9MICO</name>
<evidence type="ECO:0000259" key="1">
    <source>
        <dbReference type="Pfam" id="PF13087"/>
    </source>
</evidence>
<dbReference type="PANTHER" id="PTHR10887">
    <property type="entry name" value="DNA2/NAM7 HELICASE FAMILY"/>
    <property type="match status" value="1"/>
</dbReference>
<dbReference type="OrthoDB" id="5189518at2"/>
<comment type="caution">
    <text evidence="2">The sequence shown here is derived from an EMBL/GenBank/DDBJ whole genome shotgun (WGS) entry which is preliminary data.</text>
</comment>
<dbReference type="InterPro" id="IPR041679">
    <property type="entry name" value="DNA2/NAM7-like_C"/>
</dbReference>
<dbReference type="EMBL" id="JYIW01000021">
    <property type="protein sequence ID" value="KJL30023.1"/>
    <property type="molecule type" value="Genomic_DNA"/>
</dbReference>
<dbReference type="Gene3D" id="3.40.50.300">
    <property type="entry name" value="P-loop containing nucleotide triphosphate hydrolases"/>
    <property type="match status" value="1"/>
</dbReference>
<dbReference type="AlphaFoldDB" id="A0A0F0LA62"/>
<dbReference type="Proteomes" id="UP000033640">
    <property type="component" value="Unassembled WGS sequence"/>
</dbReference>
<evidence type="ECO:0000313" key="2">
    <source>
        <dbReference type="EMBL" id="KJL30023.1"/>
    </source>
</evidence>
<feature type="domain" description="DNA2/NAM7 helicase-like C-terminal" evidence="1">
    <location>
        <begin position="247"/>
        <end position="475"/>
    </location>
</feature>
<reference evidence="2 3" key="1">
    <citation type="submission" date="2015-02" db="EMBL/GenBank/DDBJ databases">
        <title>Draft genome sequences of ten Microbacterium spp. with emphasis on heavy metal contaminated environments.</title>
        <authorList>
            <person name="Corretto E."/>
        </authorList>
    </citation>
    <scope>NUCLEOTIDE SEQUENCE [LARGE SCALE GENOMIC DNA]</scope>
    <source>
        <strain evidence="2 3">BEL4b</strain>
    </source>
</reference>
<dbReference type="InterPro" id="IPR027417">
    <property type="entry name" value="P-loop_NTPase"/>
</dbReference>
<dbReference type="SUPFAM" id="SSF52540">
    <property type="entry name" value="P-loop containing nucleoside triphosphate hydrolases"/>
    <property type="match status" value="1"/>
</dbReference>
<sequence length="525" mass="59448">MQTPTYLNRITKFDDTTAAATHSELLAQFLGRFRGEGHPKRTARILDEHTYARLSKEVRALVTDRKLPGVVPGSPMDDFIRDSVTLAAPHTPYAAKLLLSHTARYVLWCKGQGWPLEANVIWSVRGIDIYSTTANQECSEGTRRNYRTFLLRISEVLMPEEHPERQTPLSTRTTVAPYTEREMDSFREWAGAQLTDLKRDRAMLMLTLCAGAGLRPGELPFVHYDDVIVDDQGVLIMVDGREVPLQASIYNYLLHDQGVLQEQLLVNYRSNTTLLELGKLAGYPNALRAERPDLRIQYRDDVSLEDVRIELGLSEDLVAVADPERVAVAVTYLEGVSGQWNDFEAMTTADLVRWYHDTLVLGLSSTHTAPMTDEYFWTEAIGVVSLHRAQRSRVIELLRAAFMTLTSDPRLPGWIESAVDTVERFQGQERDIILATYAVGDPDTVAEEEDFLHNLNRFNVLATRARAKLIVMASREIIQHTSNDLETIRTSEMLKDFVDVFCSNELLVQLPSPLGDVSVELRWRT</sequence>
<organism evidence="2 3">
    <name type="scientific">Microbacterium oxydans</name>
    <dbReference type="NCBI Taxonomy" id="82380"/>
    <lineage>
        <taxon>Bacteria</taxon>
        <taxon>Bacillati</taxon>
        <taxon>Actinomycetota</taxon>
        <taxon>Actinomycetes</taxon>
        <taxon>Micrococcales</taxon>
        <taxon>Microbacteriaceae</taxon>
        <taxon>Microbacterium</taxon>
    </lineage>
</organism>
<dbReference type="PATRIC" id="fig|82380.11.peg.1196"/>
<gene>
    <name evidence="2" type="ORF">RS83_01165</name>
</gene>
<dbReference type="InterPro" id="IPR045055">
    <property type="entry name" value="DNA2/NAM7-like"/>
</dbReference>
<proteinExistence type="predicted"/>